<gene>
    <name evidence="3" type="ORF">SAMN05216244_3516</name>
</gene>
<dbReference type="GO" id="GO:0005524">
    <property type="term" value="F:ATP binding"/>
    <property type="evidence" value="ECO:0007669"/>
    <property type="project" value="InterPro"/>
</dbReference>
<proteinExistence type="inferred from homology"/>
<dbReference type="InterPro" id="IPR025723">
    <property type="entry name" value="ArsA/GET3_ATPase-like"/>
</dbReference>
<comment type="similarity">
    <text evidence="1">Belongs to the arsA ATPase family.</text>
</comment>
<dbReference type="PANTHER" id="PTHR10803:SF3">
    <property type="entry name" value="ATPASE GET3"/>
    <property type="match status" value="1"/>
</dbReference>
<evidence type="ECO:0000313" key="4">
    <source>
        <dbReference type="Proteomes" id="UP000182347"/>
    </source>
</evidence>
<dbReference type="Gene3D" id="3.40.50.300">
    <property type="entry name" value="P-loop containing nucleotide triphosphate hydrolases"/>
    <property type="match status" value="2"/>
</dbReference>
<dbReference type="InterPro" id="IPR016300">
    <property type="entry name" value="ATPase_ArsA/GET3"/>
</dbReference>
<accession>A0A1G9WDB4</accession>
<name>A0A1G9WDB4_9BACI</name>
<dbReference type="GO" id="GO:0016887">
    <property type="term" value="F:ATP hydrolysis activity"/>
    <property type="evidence" value="ECO:0007669"/>
    <property type="project" value="InterPro"/>
</dbReference>
<organism evidence="3 4">
    <name type="scientific">Sediminibacillus halophilus</name>
    <dbReference type="NCBI Taxonomy" id="482461"/>
    <lineage>
        <taxon>Bacteria</taxon>
        <taxon>Bacillati</taxon>
        <taxon>Bacillota</taxon>
        <taxon>Bacilli</taxon>
        <taxon>Bacillales</taxon>
        <taxon>Bacillaceae</taxon>
        <taxon>Sediminibacillus</taxon>
    </lineage>
</organism>
<reference evidence="4" key="1">
    <citation type="submission" date="2016-10" db="EMBL/GenBank/DDBJ databases">
        <authorList>
            <person name="Varghese N."/>
            <person name="Submissions S."/>
        </authorList>
    </citation>
    <scope>NUCLEOTIDE SEQUENCE [LARGE SCALE GENOMIC DNA]</scope>
    <source>
        <strain evidence="4">CGMCC 1.6199</strain>
    </source>
</reference>
<dbReference type="AlphaFoldDB" id="A0A1G9WDB4"/>
<dbReference type="InterPro" id="IPR027417">
    <property type="entry name" value="P-loop_NTPase"/>
</dbReference>
<dbReference type="InterPro" id="IPR027541">
    <property type="entry name" value="Ars_ATPase"/>
</dbReference>
<evidence type="ECO:0000259" key="2">
    <source>
        <dbReference type="Pfam" id="PF02374"/>
    </source>
</evidence>
<dbReference type="NCBIfam" id="TIGR00345">
    <property type="entry name" value="GET3_arsA_TRC40"/>
    <property type="match status" value="1"/>
</dbReference>
<dbReference type="Proteomes" id="UP000182347">
    <property type="component" value="Unassembled WGS sequence"/>
</dbReference>
<dbReference type="CDD" id="cd02035">
    <property type="entry name" value="ArsA"/>
    <property type="match status" value="2"/>
</dbReference>
<feature type="domain" description="ArsA/GET3 Anion-transporting ATPase-like" evidence="2">
    <location>
        <begin position="331"/>
        <end position="475"/>
    </location>
</feature>
<sequence>MYPLYRPNEQIETPYLFFTGKGGVGKTSLACATAVALADQGEKVLLVSTDPASNLQDVFGIEVQREAVEIYGVKNLYVSNIDPEEAARVYREQTVGPYRDKLPASVVQQMEEQLSGACTVEIAAFNEFSHLLADEGIFAQYDRVLFDTAPTGHTLRLLSLPAAWTGYLEESTHGASCLGPLSGLGDKKEMYQKAVNALSDAEKTTLILVARPEESTFKEANRASKELGSIGIENQLVVINGLLHHHDPEDEISTAFYEGQQYALRQLPEGLKQFKLLYMPYVSYSLTGIDSLRQIVSNQPFEHESVKDDEMEIQALPGLKEVVNDFSVRNTRVIFTMGKGGVGKTSTAAAIAVGLTEKGHKVHLTTTDPAAHLDDMFRHNAIHDNLTISSIDPAVEVANYKQQVITAAGDITEEELAYLQEDLESPCTEEIAVFRAFADVIDKSEQEMVVVDTAPTGHTLLLLDSSEAYHKEMSRSTGEVPESVRKLLPRLRNPDETSVVIVTLPEATPVFEADRLQDDLKRAEIRPKWWVINKSLYAVQTTDQLLKQRAASEKQWIRQVSEELAANSALVPWRKEQKIGYEQWKELV</sequence>
<keyword evidence="4" id="KW-1185">Reference proteome</keyword>
<dbReference type="EMBL" id="FNHF01000005">
    <property type="protein sequence ID" value="SDM82166.1"/>
    <property type="molecule type" value="Genomic_DNA"/>
</dbReference>
<feature type="domain" description="ArsA/GET3 Anion-transporting ATPase-like" evidence="2">
    <location>
        <begin position="15"/>
        <end position="295"/>
    </location>
</feature>
<dbReference type="SUPFAM" id="SSF52540">
    <property type="entry name" value="P-loop containing nucleoside triphosphate hydrolases"/>
    <property type="match status" value="2"/>
</dbReference>
<dbReference type="GO" id="GO:0015446">
    <property type="term" value="F:ATPase-coupled arsenite transmembrane transporter activity"/>
    <property type="evidence" value="ECO:0007669"/>
    <property type="project" value="InterPro"/>
</dbReference>
<evidence type="ECO:0000313" key="3">
    <source>
        <dbReference type="EMBL" id="SDM82166.1"/>
    </source>
</evidence>
<dbReference type="OrthoDB" id="9780677at2"/>
<dbReference type="STRING" id="482461.SAMN05216244_3516"/>
<protein>
    <submittedName>
        <fullName evidence="3">Arsenite-transporting ATPase</fullName>
    </submittedName>
</protein>
<dbReference type="PIRSF" id="PIRSF001327">
    <property type="entry name" value="Arsenical_pump-driving_ATPase"/>
    <property type="match status" value="1"/>
</dbReference>
<dbReference type="Pfam" id="PF02374">
    <property type="entry name" value="ArsA_ATPase"/>
    <property type="match status" value="2"/>
</dbReference>
<dbReference type="NCBIfam" id="TIGR04291">
    <property type="entry name" value="arsen_driv_ArsA"/>
    <property type="match status" value="1"/>
</dbReference>
<dbReference type="RefSeq" id="WP_074600545.1">
    <property type="nucleotide sequence ID" value="NZ_FNHF01000005.1"/>
</dbReference>
<dbReference type="PANTHER" id="PTHR10803">
    <property type="entry name" value="ARSENICAL PUMP-DRIVING ATPASE ARSENITE-TRANSLOCATING ATPASE"/>
    <property type="match status" value="1"/>
</dbReference>
<evidence type="ECO:0000256" key="1">
    <source>
        <dbReference type="ARBA" id="ARBA00011040"/>
    </source>
</evidence>